<reference evidence="3" key="2">
    <citation type="submission" date="2015-01" db="EMBL/GenBank/DDBJ databases">
        <title>Evolutionary Origins and Diversification of the Mycorrhizal Mutualists.</title>
        <authorList>
            <consortium name="DOE Joint Genome Institute"/>
            <consortium name="Mycorrhizal Genomics Consortium"/>
            <person name="Kohler A."/>
            <person name="Kuo A."/>
            <person name="Nagy L.G."/>
            <person name="Floudas D."/>
            <person name="Copeland A."/>
            <person name="Barry K.W."/>
            <person name="Cichocki N."/>
            <person name="Veneault-Fourrey C."/>
            <person name="LaButti K."/>
            <person name="Lindquist E.A."/>
            <person name="Lipzen A."/>
            <person name="Lundell T."/>
            <person name="Morin E."/>
            <person name="Murat C."/>
            <person name="Riley R."/>
            <person name="Ohm R."/>
            <person name="Sun H."/>
            <person name="Tunlid A."/>
            <person name="Henrissat B."/>
            <person name="Grigoriev I.V."/>
            <person name="Hibbett D.S."/>
            <person name="Martin F."/>
        </authorList>
    </citation>
    <scope>NUCLEOTIDE SEQUENCE [LARGE SCALE GENOMIC DNA]</scope>
    <source>
        <strain evidence="3">UH-Slu-Lm8-n1</strain>
    </source>
</reference>
<gene>
    <name evidence="2" type="ORF">CY34DRAFT_800466</name>
</gene>
<dbReference type="EMBL" id="KN835159">
    <property type="protein sequence ID" value="KIK46457.1"/>
    <property type="molecule type" value="Genomic_DNA"/>
</dbReference>
<dbReference type="HOGENOM" id="CLU_033251_0_0_1"/>
<feature type="region of interest" description="Disordered" evidence="1">
    <location>
        <begin position="50"/>
        <end position="74"/>
    </location>
</feature>
<evidence type="ECO:0000313" key="3">
    <source>
        <dbReference type="Proteomes" id="UP000054485"/>
    </source>
</evidence>
<dbReference type="STRING" id="930992.A0A0D0BKH9"/>
<feature type="compositionally biased region" description="Polar residues" evidence="1">
    <location>
        <begin position="62"/>
        <end position="71"/>
    </location>
</feature>
<dbReference type="InParanoid" id="A0A0D0BKH9"/>
<sequence>MLHHASRLLKCSYIPPDATSPFSAILQSAAARAWSRRAKYHDSLLPDKKRAVMSRKSRSDESLVQQPQTPRRGQYVIPIDPNSISMREASWKDPARVEPVYIPNPPSESATFVSAHPFTTAPIPRLPTPTSREMFYQNLLDMHNYSHSSLTALINYHFANPRDMRLLHSTRSFNFLVSLALRQAAFGTAARLLNAMKAESVHPNLETWKLTVRWLVRTGRWDEALRRVERVMGRERWSEELGLRPGHQGVLPLPLWMEFFGSLKRGALRRWVKIPQPRGQPGWQSAKFRCVVLQTSTVSGTAQAARYRSLMNMFPLVASPEYSQLPPRAVFCIAEAMIQLGNRTKALESTSLYFQTLPRRLNRRQQHAVLDIIHLHIRAVTGKPGLGRHFAQRRVISHLLSAHPGIRPSPKTLFLTLASLRSCKRCGTLAMKCLKTFRTRWGPRTESSVVRRRIASLSIKEGRLDIAAVMLKSERILHLQKQSWRTQRDITGGPSPRAYTRLLRRPTRKIFHGRGVENWKWQALKRKLSMLKQRRVKDCAVTYRVT</sequence>
<dbReference type="OrthoDB" id="3149711at2759"/>
<evidence type="ECO:0000313" key="2">
    <source>
        <dbReference type="EMBL" id="KIK46457.1"/>
    </source>
</evidence>
<dbReference type="Proteomes" id="UP000054485">
    <property type="component" value="Unassembled WGS sequence"/>
</dbReference>
<evidence type="ECO:0000256" key="1">
    <source>
        <dbReference type="SAM" id="MobiDB-lite"/>
    </source>
</evidence>
<proteinExistence type="predicted"/>
<reference evidence="2 3" key="1">
    <citation type="submission" date="2014-04" db="EMBL/GenBank/DDBJ databases">
        <authorList>
            <consortium name="DOE Joint Genome Institute"/>
            <person name="Kuo A."/>
            <person name="Ruytinx J."/>
            <person name="Rineau F."/>
            <person name="Colpaert J."/>
            <person name="Kohler A."/>
            <person name="Nagy L.G."/>
            <person name="Floudas D."/>
            <person name="Copeland A."/>
            <person name="Barry K.W."/>
            <person name="Cichocki N."/>
            <person name="Veneault-Fourrey C."/>
            <person name="LaButti K."/>
            <person name="Lindquist E.A."/>
            <person name="Lipzen A."/>
            <person name="Lundell T."/>
            <person name="Morin E."/>
            <person name="Murat C."/>
            <person name="Sun H."/>
            <person name="Tunlid A."/>
            <person name="Henrissat B."/>
            <person name="Grigoriev I.V."/>
            <person name="Hibbett D.S."/>
            <person name="Martin F."/>
            <person name="Nordberg H.P."/>
            <person name="Cantor M.N."/>
            <person name="Hua S.X."/>
        </authorList>
    </citation>
    <scope>NUCLEOTIDE SEQUENCE [LARGE SCALE GENOMIC DNA]</scope>
    <source>
        <strain evidence="2 3">UH-Slu-Lm8-n1</strain>
    </source>
</reference>
<keyword evidence="3" id="KW-1185">Reference proteome</keyword>
<name>A0A0D0BKH9_9AGAM</name>
<dbReference type="AlphaFoldDB" id="A0A0D0BKH9"/>
<accession>A0A0D0BKH9</accession>
<protein>
    <submittedName>
        <fullName evidence="2">Uncharacterized protein</fullName>
    </submittedName>
</protein>
<organism evidence="2 3">
    <name type="scientific">Suillus luteus UH-Slu-Lm8-n1</name>
    <dbReference type="NCBI Taxonomy" id="930992"/>
    <lineage>
        <taxon>Eukaryota</taxon>
        <taxon>Fungi</taxon>
        <taxon>Dikarya</taxon>
        <taxon>Basidiomycota</taxon>
        <taxon>Agaricomycotina</taxon>
        <taxon>Agaricomycetes</taxon>
        <taxon>Agaricomycetidae</taxon>
        <taxon>Boletales</taxon>
        <taxon>Suillineae</taxon>
        <taxon>Suillaceae</taxon>
        <taxon>Suillus</taxon>
    </lineage>
</organism>
<dbReference type="InterPro" id="IPR011990">
    <property type="entry name" value="TPR-like_helical_dom_sf"/>
</dbReference>
<dbReference type="Gene3D" id="1.25.40.10">
    <property type="entry name" value="Tetratricopeptide repeat domain"/>
    <property type="match status" value="1"/>
</dbReference>